<accession>A0A8E2D485</accession>
<sequence length="34" mass="4012">MALIYFEGLFKIIALNVVDISSKNFRFVRSFICR</sequence>
<evidence type="ECO:0000313" key="1">
    <source>
        <dbReference type="EMBL" id="NYI49851.1"/>
    </source>
</evidence>
<comment type="caution">
    <text evidence="1">The sequence shown here is derived from an EMBL/GenBank/DDBJ whole genome shotgun (WGS) entry which is preliminary data.</text>
</comment>
<dbReference type="AlphaFoldDB" id="A0A8E2D485"/>
<dbReference type="EMBL" id="JACCCY010000003">
    <property type="protein sequence ID" value="NYI49851.1"/>
    <property type="molecule type" value="Genomic_DNA"/>
</dbReference>
<name>A0A8E2D485_9PORP</name>
<organism evidence="1 2">
    <name type="scientific">Macellibacteroides fermentans</name>
    <dbReference type="NCBI Taxonomy" id="879969"/>
    <lineage>
        <taxon>Bacteria</taxon>
        <taxon>Pseudomonadati</taxon>
        <taxon>Bacteroidota</taxon>
        <taxon>Bacteroidia</taxon>
        <taxon>Bacteroidales</taxon>
        <taxon>Porphyromonadaceae</taxon>
        <taxon>Macellibacteroides</taxon>
    </lineage>
</organism>
<protein>
    <submittedName>
        <fullName evidence="1">Uncharacterized protein</fullName>
    </submittedName>
</protein>
<keyword evidence="2" id="KW-1185">Reference proteome</keyword>
<evidence type="ECO:0000313" key="2">
    <source>
        <dbReference type="Proteomes" id="UP000574332"/>
    </source>
</evidence>
<proteinExistence type="predicted"/>
<gene>
    <name evidence="1" type="ORF">F5613_001981</name>
</gene>
<dbReference type="Proteomes" id="UP000574332">
    <property type="component" value="Unassembled WGS sequence"/>
</dbReference>
<reference evidence="1 2" key="1">
    <citation type="submission" date="2020-07" db="EMBL/GenBank/DDBJ databases">
        <title>Genomic Encyclopedia of Type Strains, Phase IV (KMG-IV): sequencing the most valuable type-strain genomes for metagenomic binning, comparative biology and taxonomic classification.</title>
        <authorList>
            <person name="Goeker M."/>
        </authorList>
    </citation>
    <scope>NUCLEOTIDE SEQUENCE [LARGE SCALE GENOMIC DNA]</scope>
    <source>
        <strain evidence="1 2">DSM 23697</strain>
    </source>
</reference>